<feature type="region of interest" description="Disordered" evidence="1">
    <location>
        <begin position="42"/>
        <end position="170"/>
    </location>
</feature>
<protein>
    <submittedName>
        <fullName evidence="2">Uncharacterized protein</fullName>
    </submittedName>
</protein>
<keyword evidence="3" id="KW-1185">Reference proteome</keyword>
<dbReference type="Proteomes" id="UP001362999">
    <property type="component" value="Unassembled WGS sequence"/>
</dbReference>
<sequence length="170" mass="19741">MPRAKTNLSQPEVRLKRADESWHYRQLHRAEVNEKARLRMQRRRAALKNAPSAVQHEHLMRARKHRQDYRERVKRDGPRLRDKSSNRVNPHLVPLRRSQRCSPSSTSTQSPTPPPFTFSTAAFTISPDTPMSPWSSVDDDSGAECNYDAEDEEEDEDGLGGNDTHRRRWT</sequence>
<accession>A0AAW0AW70</accession>
<evidence type="ECO:0000313" key="3">
    <source>
        <dbReference type="Proteomes" id="UP001362999"/>
    </source>
</evidence>
<reference evidence="2 3" key="1">
    <citation type="journal article" date="2024" name="J Genomics">
        <title>Draft genome sequencing and assembly of Favolaschia claudopus CIRM-BRFM 2984 isolated from oak limbs.</title>
        <authorList>
            <person name="Navarro D."/>
            <person name="Drula E."/>
            <person name="Chaduli D."/>
            <person name="Cazenave R."/>
            <person name="Ahrendt S."/>
            <person name="Wang J."/>
            <person name="Lipzen A."/>
            <person name="Daum C."/>
            <person name="Barry K."/>
            <person name="Grigoriev I.V."/>
            <person name="Favel A."/>
            <person name="Rosso M.N."/>
            <person name="Martin F."/>
        </authorList>
    </citation>
    <scope>NUCLEOTIDE SEQUENCE [LARGE SCALE GENOMIC DNA]</scope>
    <source>
        <strain evidence="2 3">CIRM-BRFM 2984</strain>
    </source>
</reference>
<name>A0AAW0AW70_9AGAR</name>
<evidence type="ECO:0000256" key="1">
    <source>
        <dbReference type="SAM" id="MobiDB-lite"/>
    </source>
</evidence>
<proteinExistence type="predicted"/>
<comment type="caution">
    <text evidence="2">The sequence shown here is derived from an EMBL/GenBank/DDBJ whole genome shotgun (WGS) entry which is preliminary data.</text>
</comment>
<organism evidence="2 3">
    <name type="scientific">Favolaschia claudopus</name>
    <dbReference type="NCBI Taxonomy" id="2862362"/>
    <lineage>
        <taxon>Eukaryota</taxon>
        <taxon>Fungi</taxon>
        <taxon>Dikarya</taxon>
        <taxon>Basidiomycota</taxon>
        <taxon>Agaricomycotina</taxon>
        <taxon>Agaricomycetes</taxon>
        <taxon>Agaricomycetidae</taxon>
        <taxon>Agaricales</taxon>
        <taxon>Marasmiineae</taxon>
        <taxon>Mycenaceae</taxon>
        <taxon>Favolaschia</taxon>
    </lineage>
</organism>
<feature type="compositionally biased region" description="Basic and acidic residues" evidence="1">
    <location>
        <begin position="68"/>
        <end position="85"/>
    </location>
</feature>
<dbReference type="EMBL" id="JAWWNJ010000048">
    <property type="protein sequence ID" value="KAK7017445.1"/>
    <property type="molecule type" value="Genomic_DNA"/>
</dbReference>
<gene>
    <name evidence="2" type="ORF">R3P38DRAFT_2785214</name>
</gene>
<dbReference type="AlphaFoldDB" id="A0AAW0AW70"/>
<feature type="compositionally biased region" description="Acidic residues" evidence="1">
    <location>
        <begin position="137"/>
        <end position="158"/>
    </location>
</feature>
<evidence type="ECO:0000313" key="2">
    <source>
        <dbReference type="EMBL" id="KAK7017445.1"/>
    </source>
</evidence>
<feature type="compositionally biased region" description="Low complexity" evidence="1">
    <location>
        <begin position="117"/>
        <end position="127"/>
    </location>
</feature>